<dbReference type="InterPro" id="IPR027469">
    <property type="entry name" value="Cation_efflux_TMD_sf"/>
</dbReference>
<feature type="transmembrane region" description="Helical" evidence="7">
    <location>
        <begin position="67"/>
        <end position="86"/>
    </location>
</feature>
<dbReference type="SUPFAM" id="SSF53146">
    <property type="entry name" value="Nitrogenase accessory factor-like"/>
    <property type="match status" value="1"/>
</dbReference>
<dbReference type="OrthoDB" id="9806522at2"/>
<evidence type="ECO:0000256" key="5">
    <source>
        <dbReference type="ARBA" id="ARBA00022989"/>
    </source>
</evidence>
<evidence type="ECO:0000313" key="11">
    <source>
        <dbReference type="EMBL" id="SCP98351.1"/>
    </source>
</evidence>
<dbReference type="EMBL" id="FMKA01000019">
    <property type="protein sequence ID" value="SCP98351.1"/>
    <property type="molecule type" value="Genomic_DNA"/>
</dbReference>
<dbReference type="Proteomes" id="UP000199315">
    <property type="component" value="Unassembled WGS sequence"/>
</dbReference>
<feature type="domain" description="Cation efflux protein transmembrane" evidence="8">
    <location>
        <begin position="9"/>
        <end position="197"/>
    </location>
</feature>
<evidence type="ECO:0000313" key="12">
    <source>
        <dbReference type="Proteomes" id="UP000199315"/>
    </source>
</evidence>
<dbReference type="Pfam" id="PF02579">
    <property type="entry name" value="Nitro_FeMo-Co"/>
    <property type="match status" value="1"/>
</dbReference>
<dbReference type="SUPFAM" id="SSF161111">
    <property type="entry name" value="Cation efflux protein transmembrane domain-like"/>
    <property type="match status" value="1"/>
</dbReference>
<sequence>MEESERTALIAIIVTFLLFGIKYTAAVISDSIALKAEAFHTLADLIAALTVFIGLKIAKRKTKTFPYGLYKIENLISIIIALVILYTGYEIISEIMENKTIELRNMTAAAILMLLSIIIALWFTIYEKKIGERINSPILVAEAMHGRMDVFSNVIVLLAVLSGFVGFQLDRIAAFVVVGFIARTGIQMLADGARVLLDASVGYDTLSKVEKYIMDIPQVVELKSLTGRNSGRFKFIEADIILKTHNLDKAHYIADTIEKNVKKEIKNVDRILIHYEPLQKDEVIYALPLAEDGVSISSHFGEASHFLLVVFKAKQKQAVRTEVLKNPFSSIEKGKGIYAAEYLVQKMVDFIIVKNGFTNKGPAYVFADSNIEVIITDAQTPQAAFEKLGLQFEGRISAAENEESNI</sequence>
<dbReference type="Gene3D" id="3.30.70.1350">
    <property type="entry name" value="Cation efflux protein, cytoplasmic domain"/>
    <property type="match status" value="1"/>
</dbReference>
<dbReference type="Pfam" id="PF01545">
    <property type="entry name" value="Cation_efflux"/>
    <property type="match status" value="1"/>
</dbReference>
<gene>
    <name evidence="11" type="ORF">SAMN05421730_101955</name>
</gene>
<evidence type="ECO:0000256" key="1">
    <source>
        <dbReference type="ARBA" id="ARBA00004141"/>
    </source>
</evidence>
<feature type="domain" description="Dinitrogenase iron-molybdenum cofactor biosynthesis" evidence="9">
    <location>
        <begin position="293"/>
        <end position="388"/>
    </location>
</feature>
<evidence type="ECO:0000259" key="9">
    <source>
        <dbReference type="Pfam" id="PF02579"/>
    </source>
</evidence>
<comment type="similarity">
    <text evidence="2">Belongs to the cation diffusion facilitator (CDF) transporter (TC 2.A.4) family.</text>
</comment>
<dbReference type="InterPro" id="IPR002524">
    <property type="entry name" value="Cation_efflux"/>
</dbReference>
<feature type="transmembrane region" description="Helical" evidence="7">
    <location>
        <begin position="38"/>
        <end position="55"/>
    </location>
</feature>
<dbReference type="GO" id="GO:0015093">
    <property type="term" value="F:ferrous iron transmembrane transporter activity"/>
    <property type="evidence" value="ECO:0007669"/>
    <property type="project" value="TreeGrafter"/>
</dbReference>
<dbReference type="InterPro" id="IPR003731">
    <property type="entry name" value="Di-Nase_FeMo-co_biosynth"/>
</dbReference>
<evidence type="ECO:0000259" key="8">
    <source>
        <dbReference type="Pfam" id="PF01545"/>
    </source>
</evidence>
<organism evidence="11 12">
    <name type="scientific">Anaerobium acetethylicum</name>
    <dbReference type="NCBI Taxonomy" id="1619234"/>
    <lineage>
        <taxon>Bacteria</taxon>
        <taxon>Bacillati</taxon>
        <taxon>Bacillota</taxon>
        <taxon>Clostridia</taxon>
        <taxon>Lachnospirales</taxon>
        <taxon>Lachnospiraceae</taxon>
        <taxon>Anaerobium</taxon>
    </lineage>
</organism>
<keyword evidence="3" id="KW-0813">Transport</keyword>
<dbReference type="InterPro" id="IPR027470">
    <property type="entry name" value="Cation_efflux_CTD"/>
</dbReference>
<name>A0A1D3TVZ1_9FIRM</name>
<feature type="transmembrane region" description="Helical" evidence="7">
    <location>
        <begin position="106"/>
        <end position="126"/>
    </location>
</feature>
<evidence type="ECO:0000256" key="7">
    <source>
        <dbReference type="SAM" id="Phobius"/>
    </source>
</evidence>
<accession>A0A1D3TVZ1</accession>
<feature type="transmembrane region" description="Helical" evidence="7">
    <location>
        <begin position="147"/>
        <end position="166"/>
    </location>
</feature>
<dbReference type="InterPro" id="IPR036105">
    <property type="entry name" value="DiNase_FeMo-co_biosyn_sf"/>
</dbReference>
<dbReference type="RefSeq" id="WP_091235306.1">
    <property type="nucleotide sequence ID" value="NZ_FMKA01000019.1"/>
</dbReference>
<keyword evidence="5 7" id="KW-1133">Transmembrane helix</keyword>
<dbReference type="InterPro" id="IPR050291">
    <property type="entry name" value="CDF_Transporter"/>
</dbReference>
<dbReference type="STRING" id="1619234.SAMN05421730_101955"/>
<feature type="transmembrane region" description="Helical" evidence="7">
    <location>
        <begin position="7"/>
        <end position="26"/>
    </location>
</feature>
<dbReference type="GO" id="GO:0015086">
    <property type="term" value="F:cadmium ion transmembrane transporter activity"/>
    <property type="evidence" value="ECO:0007669"/>
    <property type="project" value="TreeGrafter"/>
</dbReference>
<feature type="domain" description="Cation efflux protein cytoplasmic" evidence="10">
    <location>
        <begin position="204"/>
        <end position="277"/>
    </location>
</feature>
<reference evidence="11 12" key="1">
    <citation type="submission" date="2016-09" db="EMBL/GenBank/DDBJ databases">
        <authorList>
            <person name="Capua I."/>
            <person name="De Benedictis P."/>
            <person name="Joannis T."/>
            <person name="Lombin L.H."/>
            <person name="Cattoli G."/>
        </authorList>
    </citation>
    <scope>NUCLEOTIDE SEQUENCE [LARGE SCALE GENOMIC DNA]</scope>
    <source>
        <strain evidence="11 12">GluBS11</strain>
    </source>
</reference>
<evidence type="ECO:0000256" key="2">
    <source>
        <dbReference type="ARBA" id="ARBA00008114"/>
    </source>
</evidence>
<dbReference type="GO" id="GO:0005886">
    <property type="term" value="C:plasma membrane"/>
    <property type="evidence" value="ECO:0007669"/>
    <property type="project" value="TreeGrafter"/>
</dbReference>
<proteinExistence type="inferred from homology"/>
<dbReference type="InterPro" id="IPR036837">
    <property type="entry name" value="Cation_efflux_CTD_sf"/>
</dbReference>
<evidence type="ECO:0000256" key="6">
    <source>
        <dbReference type="ARBA" id="ARBA00023136"/>
    </source>
</evidence>
<evidence type="ECO:0000259" key="10">
    <source>
        <dbReference type="Pfam" id="PF16916"/>
    </source>
</evidence>
<dbReference type="GO" id="GO:0006882">
    <property type="term" value="P:intracellular zinc ion homeostasis"/>
    <property type="evidence" value="ECO:0007669"/>
    <property type="project" value="TreeGrafter"/>
</dbReference>
<evidence type="ECO:0000256" key="3">
    <source>
        <dbReference type="ARBA" id="ARBA00022448"/>
    </source>
</evidence>
<dbReference type="PANTHER" id="PTHR43840">
    <property type="entry name" value="MITOCHONDRIAL METAL TRANSPORTER 1-RELATED"/>
    <property type="match status" value="1"/>
</dbReference>
<dbReference type="NCBIfam" id="TIGR01297">
    <property type="entry name" value="CDF"/>
    <property type="match status" value="1"/>
</dbReference>
<dbReference type="Gene3D" id="3.30.420.130">
    <property type="entry name" value="Dinitrogenase iron-molybdenum cofactor biosynthesis domain"/>
    <property type="match status" value="1"/>
</dbReference>
<dbReference type="AlphaFoldDB" id="A0A1D3TVZ1"/>
<dbReference type="SUPFAM" id="SSF160240">
    <property type="entry name" value="Cation efflux protein cytoplasmic domain-like"/>
    <property type="match status" value="1"/>
</dbReference>
<keyword evidence="4 7" id="KW-0812">Transmembrane</keyword>
<dbReference type="Gene3D" id="1.20.1510.10">
    <property type="entry name" value="Cation efflux protein transmembrane domain"/>
    <property type="match status" value="1"/>
</dbReference>
<evidence type="ECO:0000256" key="4">
    <source>
        <dbReference type="ARBA" id="ARBA00022692"/>
    </source>
</evidence>
<dbReference type="GO" id="GO:0015341">
    <property type="term" value="F:zinc efflux antiporter activity"/>
    <property type="evidence" value="ECO:0007669"/>
    <property type="project" value="TreeGrafter"/>
</dbReference>
<dbReference type="PANTHER" id="PTHR43840:SF15">
    <property type="entry name" value="MITOCHONDRIAL METAL TRANSPORTER 1-RELATED"/>
    <property type="match status" value="1"/>
</dbReference>
<protein>
    <submittedName>
        <fullName evidence="11">Cation diffusion facilitator family transporter</fullName>
    </submittedName>
</protein>
<dbReference type="InterPro" id="IPR058533">
    <property type="entry name" value="Cation_efflux_TM"/>
</dbReference>
<keyword evidence="6 7" id="KW-0472">Membrane</keyword>
<dbReference type="Pfam" id="PF16916">
    <property type="entry name" value="ZT_dimer"/>
    <property type="match status" value="1"/>
</dbReference>
<keyword evidence="12" id="KW-1185">Reference proteome</keyword>
<comment type="subcellular location">
    <subcellularLocation>
        <location evidence="1">Membrane</location>
        <topology evidence="1">Multi-pass membrane protein</topology>
    </subcellularLocation>
</comment>